<accession>A0A1G5P4U1</accession>
<evidence type="ECO:0000313" key="4">
    <source>
        <dbReference type="Proteomes" id="UP000189310"/>
    </source>
</evidence>
<keyword evidence="4" id="KW-1185">Reference proteome</keyword>
<organism evidence="2 3">
    <name type="scientific">Pseudomonas oryzihabitans</name>
    <dbReference type="NCBI Taxonomy" id="47885"/>
    <lineage>
        <taxon>Bacteria</taxon>
        <taxon>Pseudomonadati</taxon>
        <taxon>Pseudomonadota</taxon>
        <taxon>Gammaproteobacteria</taxon>
        <taxon>Pseudomonadales</taxon>
        <taxon>Pseudomonadaceae</taxon>
        <taxon>Pseudomonas</taxon>
    </lineage>
</organism>
<reference evidence="3" key="2">
    <citation type="submission" date="2016-10" db="EMBL/GenBank/DDBJ databases">
        <authorList>
            <person name="de Groot N.N."/>
        </authorList>
    </citation>
    <scope>NUCLEOTIDE SEQUENCE [LARGE SCALE GENOMIC DNA]</scope>
    <source>
        <strain evidence="3">DSM 15758</strain>
    </source>
</reference>
<dbReference type="EMBL" id="FMWB01000009">
    <property type="protein sequence ID" value="SCZ44542.1"/>
    <property type="molecule type" value="Genomic_DNA"/>
</dbReference>
<gene>
    <name evidence="1" type="ORF">BVL52_12600</name>
    <name evidence="2" type="ORF">SAMN05216279_109163</name>
</gene>
<dbReference type="OrthoDB" id="7026322at2"/>
<reference evidence="2" key="1">
    <citation type="submission" date="2016-10" db="EMBL/GenBank/DDBJ databases">
        <authorList>
            <person name="Varghese N."/>
            <person name="Submissions S."/>
        </authorList>
    </citation>
    <scope>NUCLEOTIDE SEQUENCE</scope>
    <source>
        <strain evidence="2">DSM 15758</strain>
    </source>
</reference>
<sequence length="81" mass="8893">MGIRILASVVVTFAALNGEAASLPAIPPLKLADLTLQVPLLSTDAIPTKVDAQLRDSRQPVNSARWLNDHQTFAQEQRWVF</sequence>
<protein>
    <submittedName>
        <fullName evidence="2">Uncharacterized protein</fullName>
    </submittedName>
</protein>
<dbReference type="EMBL" id="MTLN01000007">
    <property type="protein sequence ID" value="ONN70827.1"/>
    <property type="molecule type" value="Genomic_DNA"/>
</dbReference>
<proteinExistence type="predicted"/>
<evidence type="ECO:0000313" key="1">
    <source>
        <dbReference type="EMBL" id="ONN70827.1"/>
    </source>
</evidence>
<dbReference type="GeneID" id="57559904"/>
<reference evidence="1 4" key="3">
    <citation type="submission" date="2017-01" db="EMBL/GenBank/DDBJ databases">
        <title>Pseudomonas psychrotolerans genome sequencing and assembly.</title>
        <authorList>
            <person name="Vyas B."/>
            <person name="Mayilraj S."/>
        </authorList>
    </citation>
    <scope>NUCLEOTIDE SEQUENCE [LARGE SCALE GENOMIC DNA]</scope>
    <source>
        <strain evidence="1 4">SDS18</strain>
    </source>
</reference>
<dbReference type="RefSeq" id="WP_027596969.1">
    <property type="nucleotide sequence ID" value="NZ_CP044074.1"/>
</dbReference>
<evidence type="ECO:0000313" key="3">
    <source>
        <dbReference type="Proteomes" id="UP000183046"/>
    </source>
</evidence>
<name>A0A1G5P4U1_9PSED</name>
<dbReference type="Proteomes" id="UP000183046">
    <property type="component" value="Unassembled WGS sequence"/>
</dbReference>
<dbReference type="Proteomes" id="UP000189310">
    <property type="component" value="Unassembled WGS sequence"/>
</dbReference>
<comment type="caution">
    <text evidence="2">The sequence shown here is derived from an EMBL/GenBank/DDBJ whole genome shotgun (WGS) entry which is preliminary data.</text>
</comment>
<dbReference type="AlphaFoldDB" id="A0A1G5P4U1"/>
<evidence type="ECO:0000313" key="2">
    <source>
        <dbReference type="EMBL" id="SCZ44542.1"/>
    </source>
</evidence>